<accession>A0A4C1URV3</accession>
<dbReference type="EMBL" id="BGZK01000211">
    <property type="protein sequence ID" value="GBP28747.1"/>
    <property type="molecule type" value="Genomic_DNA"/>
</dbReference>
<protein>
    <submittedName>
        <fullName evidence="1">Uncharacterized protein</fullName>
    </submittedName>
</protein>
<evidence type="ECO:0000313" key="2">
    <source>
        <dbReference type="Proteomes" id="UP000299102"/>
    </source>
</evidence>
<keyword evidence="2" id="KW-1185">Reference proteome</keyword>
<dbReference type="AlphaFoldDB" id="A0A4C1URV3"/>
<evidence type="ECO:0000313" key="1">
    <source>
        <dbReference type="EMBL" id="GBP28747.1"/>
    </source>
</evidence>
<sequence>MHLVPPLRMTYELHPLVEGSPVECAHSYLIDRRAADGMTATIKWNLVLTALSPVLQHESELKARVASRKLPLIIIRDVHIDDSDDDIVESLQV</sequence>
<reference evidence="1 2" key="1">
    <citation type="journal article" date="2019" name="Commun. Biol.">
        <title>The bagworm genome reveals a unique fibroin gene that provides high tensile strength.</title>
        <authorList>
            <person name="Kono N."/>
            <person name="Nakamura H."/>
            <person name="Ohtoshi R."/>
            <person name="Tomita M."/>
            <person name="Numata K."/>
            <person name="Arakawa K."/>
        </authorList>
    </citation>
    <scope>NUCLEOTIDE SEQUENCE [LARGE SCALE GENOMIC DNA]</scope>
</reference>
<organism evidence="1 2">
    <name type="scientific">Eumeta variegata</name>
    <name type="common">Bagworm moth</name>
    <name type="synonym">Eumeta japonica</name>
    <dbReference type="NCBI Taxonomy" id="151549"/>
    <lineage>
        <taxon>Eukaryota</taxon>
        <taxon>Metazoa</taxon>
        <taxon>Ecdysozoa</taxon>
        <taxon>Arthropoda</taxon>
        <taxon>Hexapoda</taxon>
        <taxon>Insecta</taxon>
        <taxon>Pterygota</taxon>
        <taxon>Neoptera</taxon>
        <taxon>Endopterygota</taxon>
        <taxon>Lepidoptera</taxon>
        <taxon>Glossata</taxon>
        <taxon>Ditrysia</taxon>
        <taxon>Tineoidea</taxon>
        <taxon>Psychidae</taxon>
        <taxon>Oiketicinae</taxon>
        <taxon>Eumeta</taxon>
    </lineage>
</organism>
<name>A0A4C1URV3_EUMVA</name>
<proteinExistence type="predicted"/>
<dbReference type="Proteomes" id="UP000299102">
    <property type="component" value="Unassembled WGS sequence"/>
</dbReference>
<gene>
    <name evidence="1" type="ORF">EVAR_19789_1</name>
</gene>
<comment type="caution">
    <text evidence="1">The sequence shown here is derived from an EMBL/GenBank/DDBJ whole genome shotgun (WGS) entry which is preliminary data.</text>
</comment>